<keyword evidence="4 6" id="KW-0808">Transferase</keyword>
<evidence type="ECO:0000313" key="10">
    <source>
        <dbReference type="Proteomes" id="UP000602381"/>
    </source>
</evidence>
<evidence type="ECO:0000256" key="5">
    <source>
        <dbReference type="ARBA" id="ARBA00022691"/>
    </source>
</evidence>
<organism evidence="9 10">
    <name type="scientific">Iodidimonas muriae</name>
    <dbReference type="NCBI Taxonomy" id="261467"/>
    <lineage>
        <taxon>Bacteria</taxon>
        <taxon>Pseudomonadati</taxon>
        <taxon>Pseudomonadota</taxon>
        <taxon>Alphaproteobacteria</taxon>
        <taxon>Iodidimonadales</taxon>
        <taxon>Iodidimonadaceae</taxon>
        <taxon>Iodidimonas</taxon>
    </lineage>
</organism>
<dbReference type="Gene3D" id="3.40.1010.10">
    <property type="entry name" value="Cobalt-precorrin-4 Transmethylase, Domain 1"/>
    <property type="match status" value="1"/>
</dbReference>
<dbReference type="Pfam" id="PF00590">
    <property type="entry name" value="TP_methylase"/>
    <property type="match status" value="1"/>
</dbReference>
<keyword evidence="10" id="KW-1185">Reference proteome</keyword>
<dbReference type="InterPro" id="IPR014777">
    <property type="entry name" value="4pyrrole_Mease_sub1"/>
</dbReference>
<dbReference type="InterPro" id="IPR053910">
    <property type="entry name" value="RsmI_HTH"/>
</dbReference>
<dbReference type="InterPro" id="IPR018063">
    <property type="entry name" value="SAM_MeTrfase_RsmI_CS"/>
</dbReference>
<dbReference type="PANTHER" id="PTHR46111:SF1">
    <property type="entry name" value="RIBOSOMAL RNA SMALL SUBUNIT METHYLTRANSFERASE I"/>
    <property type="match status" value="1"/>
</dbReference>
<proteinExistence type="inferred from homology"/>
<dbReference type="GO" id="GO:0032259">
    <property type="term" value="P:methylation"/>
    <property type="evidence" value="ECO:0007669"/>
    <property type="project" value="UniProtKB-KW"/>
</dbReference>
<dbReference type="NCBIfam" id="TIGR00096">
    <property type="entry name" value="16S rRNA (cytidine(1402)-2'-O)-methyltransferase"/>
    <property type="match status" value="1"/>
</dbReference>
<comment type="caution">
    <text evidence="9">The sequence shown here is derived from an EMBL/GenBank/DDBJ whole genome shotgun (WGS) entry which is preliminary data.</text>
</comment>
<keyword evidence="1 6" id="KW-0963">Cytoplasm</keyword>
<dbReference type="GO" id="GO:0008168">
    <property type="term" value="F:methyltransferase activity"/>
    <property type="evidence" value="ECO:0007669"/>
    <property type="project" value="UniProtKB-KW"/>
</dbReference>
<protein>
    <recommendedName>
        <fullName evidence="6">Ribosomal RNA small subunit methyltransferase I</fullName>
        <ecNumber evidence="6">2.1.1.198</ecNumber>
    </recommendedName>
    <alternativeName>
        <fullName evidence="6">16S rRNA 2'-O-ribose C1402 methyltransferase</fullName>
    </alternativeName>
    <alternativeName>
        <fullName evidence="6">rRNA (cytidine-2'-O-)-methyltransferase RsmI</fullName>
    </alternativeName>
</protein>
<dbReference type="Gene3D" id="3.30.950.10">
    <property type="entry name" value="Methyltransferase, Cobalt-precorrin-4 Transmethylase, Domain 2"/>
    <property type="match status" value="1"/>
</dbReference>
<evidence type="ECO:0000256" key="4">
    <source>
        <dbReference type="ARBA" id="ARBA00022679"/>
    </source>
</evidence>
<evidence type="ECO:0000313" key="9">
    <source>
        <dbReference type="EMBL" id="GGO07503.1"/>
    </source>
</evidence>
<reference evidence="10" key="1">
    <citation type="journal article" date="2019" name="Int. J. Syst. Evol. Microbiol.">
        <title>The Global Catalogue of Microorganisms (GCM) 10K type strain sequencing project: providing services to taxonomists for standard genome sequencing and annotation.</title>
        <authorList>
            <consortium name="The Broad Institute Genomics Platform"/>
            <consortium name="The Broad Institute Genome Sequencing Center for Infectious Disease"/>
            <person name="Wu L."/>
            <person name="Ma J."/>
        </authorList>
    </citation>
    <scope>NUCLEOTIDE SEQUENCE [LARGE SCALE GENOMIC DNA]</scope>
    <source>
        <strain evidence="10">JCM 17843</strain>
    </source>
</reference>
<dbReference type="EC" id="2.1.1.198" evidence="6"/>
<keyword evidence="5 6" id="KW-0949">S-adenosyl-L-methionine</keyword>
<dbReference type="InterPro" id="IPR000878">
    <property type="entry name" value="4pyrrol_Mease"/>
</dbReference>
<dbReference type="InterPro" id="IPR035996">
    <property type="entry name" value="4pyrrol_Methylase_sf"/>
</dbReference>
<dbReference type="Pfam" id="PF23016">
    <property type="entry name" value="RsmI_C"/>
    <property type="match status" value="1"/>
</dbReference>
<keyword evidence="2 6" id="KW-0698">rRNA processing</keyword>
<name>A0ABQ2L9C1_9PROT</name>
<evidence type="ECO:0000259" key="8">
    <source>
        <dbReference type="Pfam" id="PF23016"/>
    </source>
</evidence>
<evidence type="ECO:0000256" key="3">
    <source>
        <dbReference type="ARBA" id="ARBA00022603"/>
    </source>
</evidence>
<evidence type="ECO:0000256" key="6">
    <source>
        <dbReference type="HAMAP-Rule" id="MF_01877"/>
    </source>
</evidence>
<evidence type="ECO:0000256" key="2">
    <source>
        <dbReference type="ARBA" id="ARBA00022552"/>
    </source>
</evidence>
<comment type="catalytic activity">
    <reaction evidence="6">
        <text>cytidine(1402) in 16S rRNA + S-adenosyl-L-methionine = 2'-O-methylcytidine(1402) in 16S rRNA + S-adenosyl-L-homocysteine + H(+)</text>
        <dbReference type="Rhea" id="RHEA:42924"/>
        <dbReference type="Rhea" id="RHEA-COMP:10285"/>
        <dbReference type="Rhea" id="RHEA-COMP:10286"/>
        <dbReference type="ChEBI" id="CHEBI:15378"/>
        <dbReference type="ChEBI" id="CHEBI:57856"/>
        <dbReference type="ChEBI" id="CHEBI:59789"/>
        <dbReference type="ChEBI" id="CHEBI:74495"/>
        <dbReference type="ChEBI" id="CHEBI:82748"/>
        <dbReference type="EC" id="2.1.1.198"/>
    </reaction>
</comment>
<dbReference type="PIRSF" id="PIRSF005917">
    <property type="entry name" value="MTase_YraL"/>
    <property type="match status" value="1"/>
</dbReference>
<comment type="function">
    <text evidence="6">Catalyzes the 2'-O-methylation of the ribose of cytidine 1402 (C1402) in 16S rRNA.</text>
</comment>
<evidence type="ECO:0000259" key="7">
    <source>
        <dbReference type="Pfam" id="PF00590"/>
    </source>
</evidence>
<dbReference type="SUPFAM" id="SSF53790">
    <property type="entry name" value="Tetrapyrrole methylase"/>
    <property type="match status" value="1"/>
</dbReference>
<dbReference type="Proteomes" id="UP000602381">
    <property type="component" value="Unassembled WGS sequence"/>
</dbReference>
<dbReference type="PANTHER" id="PTHR46111">
    <property type="entry name" value="RIBOSOMAL RNA SMALL SUBUNIT METHYLTRANSFERASE I"/>
    <property type="match status" value="1"/>
</dbReference>
<keyword evidence="3 6" id="KW-0489">Methyltransferase</keyword>
<dbReference type="HAMAP" id="MF_01877">
    <property type="entry name" value="16SrRNA_methyltr_I"/>
    <property type="match status" value="1"/>
</dbReference>
<dbReference type="RefSeq" id="WP_150004264.1">
    <property type="nucleotide sequence ID" value="NZ_BMOV01000002.1"/>
</dbReference>
<feature type="domain" description="Tetrapyrrole methylase" evidence="7">
    <location>
        <begin position="17"/>
        <end position="215"/>
    </location>
</feature>
<comment type="subcellular location">
    <subcellularLocation>
        <location evidence="6">Cytoplasm</location>
    </subcellularLocation>
</comment>
<dbReference type="CDD" id="cd11648">
    <property type="entry name" value="RsmI"/>
    <property type="match status" value="1"/>
</dbReference>
<sequence>MARFIEDSTDAPASPGLYIVATPIGNLGDISHRALEILSSVDLIACEDTRVSLKLLTHYGIKKPLLSYHDHNARSAGPKILSALAKGQAVALISDAGTPLISDPGYRLVADARAEGHRVIPIPGACAFVAAVSASGLPTDKVMFLGFSPAKSVARKQFVTPYQRLEATLVLYESPNRLVAALTDFADILGDRQAAICRELTKRYEDIRRGRLLELAQDYAGQEGRIKGEIAIIIAPAETTKIETGDLDPLLRKALKDLSVREAAAAVSWMTGEKRRTVYQKALAIKAEMEDGTS</sequence>
<dbReference type="PROSITE" id="PS01296">
    <property type="entry name" value="RSMI"/>
    <property type="match status" value="1"/>
</dbReference>
<comment type="similarity">
    <text evidence="6">Belongs to the methyltransferase superfamily. RsmI family.</text>
</comment>
<accession>A0ABQ2L9C1</accession>
<dbReference type="InterPro" id="IPR014776">
    <property type="entry name" value="4pyrrole_Mease_sub2"/>
</dbReference>
<feature type="domain" description="RsmI HTH" evidence="8">
    <location>
        <begin position="245"/>
        <end position="286"/>
    </location>
</feature>
<gene>
    <name evidence="6 9" type="primary">rsmI</name>
    <name evidence="9" type="ORF">GCM10007972_06950</name>
</gene>
<dbReference type="EMBL" id="BMOV01000002">
    <property type="protein sequence ID" value="GGO07503.1"/>
    <property type="molecule type" value="Genomic_DNA"/>
</dbReference>
<dbReference type="InterPro" id="IPR008189">
    <property type="entry name" value="rRNA_ssu_MeTfrase_I"/>
</dbReference>
<evidence type="ECO:0000256" key="1">
    <source>
        <dbReference type="ARBA" id="ARBA00022490"/>
    </source>
</evidence>